<dbReference type="OrthoDB" id="5162at2"/>
<keyword evidence="1" id="KW-0812">Transmembrane</keyword>
<dbReference type="SUPFAM" id="SSF109604">
    <property type="entry name" value="HD-domain/PDEase-like"/>
    <property type="match status" value="1"/>
</dbReference>
<dbReference type="CDD" id="cd00077">
    <property type="entry name" value="HDc"/>
    <property type="match status" value="1"/>
</dbReference>
<keyword evidence="1" id="KW-0472">Membrane</keyword>
<protein>
    <submittedName>
        <fullName evidence="3">Metal dependent phosphohydrolase</fullName>
    </submittedName>
</protein>
<dbReference type="PROSITE" id="PS51832">
    <property type="entry name" value="HD_GYP"/>
    <property type="match status" value="1"/>
</dbReference>
<dbReference type="EMBL" id="CM001022">
    <property type="protein sequence ID" value="EFQ22824.1"/>
    <property type="molecule type" value="Genomic_DNA"/>
</dbReference>
<dbReference type="Pfam" id="PF05226">
    <property type="entry name" value="CHASE2"/>
    <property type="match status" value="1"/>
</dbReference>
<dbReference type="STRING" id="584708.Apau_0390"/>
<gene>
    <name evidence="3" type="ORF">Apau_0390</name>
</gene>
<evidence type="ECO:0000313" key="4">
    <source>
        <dbReference type="Proteomes" id="UP000005096"/>
    </source>
</evidence>
<dbReference type="Pfam" id="PF13487">
    <property type="entry name" value="HD_5"/>
    <property type="match status" value="1"/>
</dbReference>
<feature type="transmembrane region" description="Helical" evidence="1">
    <location>
        <begin position="300"/>
        <end position="320"/>
    </location>
</feature>
<dbReference type="Gene3D" id="1.10.3210.10">
    <property type="entry name" value="Hypothetical protein af1432"/>
    <property type="match status" value="1"/>
</dbReference>
<evidence type="ECO:0000313" key="3">
    <source>
        <dbReference type="EMBL" id="EFQ22824.1"/>
    </source>
</evidence>
<dbReference type="AlphaFoldDB" id="E3CZ51"/>
<feature type="domain" description="HD-GYP" evidence="2">
    <location>
        <begin position="518"/>
        <end position="713"/>
    </location>
</feature>
<accession>E3CZ51</accession>
<dbReference type="Proteomes" id="UP000005096">
    <property type="component" value="Chromosome"/>
</dbReference>
<dbReference type="InterPro" id="IPR007890">
    <property type="entry name" value="CHASE2"/>
</dbReference>
<proteinExistence type="predicted"/>
<reference evidence="3 4" key="1">
    <citation type="journal article" date="2010" name="Stand. Genomic Sci.">
        <title>Non-contiguous finished genome sequence of Aminomonas paucivorans type strain (GLU-3).</title>
        <authorList>
            <person name="Pitluck S."/>
            <person name="Yasawong M."/>
            <person name="Held B."/>
            <person name="Lapidus A."/>
            <person name="Nolan M."/>
            <person name="Copeland A."/>
            <person name="Lucas S."/>
            <person name="Del Rio T.G."/>
            <person name="Tice H."/>
            <person name="Cheng J.F."/>
            <person name="Chertkov O."/>
            <person name="Goodwin L."/>
            <person name="Tapia R."/>
            <person name="Han C."/>
            <person name="Liolios K."/>
            <person name="Ivanova N."/>
            <person name="Mavromatis K."/>
            <person name="Ovchinnikova G."/>
            <person name="Pati A."/>
            <person name="Chen A."/>
            <person name="Palaniappan K."/>
            <person name="Land M."/>
            <person name="Hauser L."/>
            <person name="Chang Y.J."/>
            <person name="Jeffries C.D."/>
            <person name="Pukall R."/>
            <person name="Spring S."/>
            <person name="Rohde M."/>
            <person name="Sikorski J."/>
            <person name="Goker M."/>
            <person name="Woyke T."/>
            <person name="Bristow J."/>
            <person name="Eisen J.A."/>
            <person name="Markowitz V."/>
            <person name="Hugenholtz P."/>
            <person name="Kyrpides N.C."/>
            <person name="Klenk H.P."/>
        </authorList>
    </citation>
    <scope>NUCLEOTIDE SEQUENCE [LARGE SCALE GENOMIC DNA]</scope>
    <source>
        <strain evidence="3 4">DSM 12260</strain>
    </source>
</reference>
<dbReference type="PaxDb" id="584708-Apau_0390"/>
<dbReference type="SMART" id="SM01080">
    <property type="entry name" value="CHASE2"/>
    <property type="match status" value="1"/>
</dbReference>
<dbReference type="PANTHER" id="PTHR43155">
    <property type="entry name" value="CYCLIC DI-GMP PHOSPHODIESTERASE PA4108-RELATED"/>
    <property type="match status" value="1"/>
</dbReference>
<keyword evidence="3" id="KW-0378">Hydrolase</keyword>
<dbReference type="eggNOG" id="COG2206">
    <property type="taxonomic scope" value="Bacteria"/>
</dbReference>
<dbReference type="RefSeq" id="WP_006299971.1">
    <property type="nucleotide sequence ID" value="NZ_CM001022.1"/>
</dbReference>
<dbReference type="GO" id="GO:0016787">
    <property type="term" value="F:hydrolase activity"/>
    <property type="evidence" value="ECO:0007669"/>
    <property type="project" value="UniProtKB-KW"/>
</dbReference>
<organism evidence="3 4">
    <name type="scientific">Aminomonas paucivorans DSM 12260</name>
    <dbReference type="NCBI Taxonomy" id="584708"/>
    <lineage>
        <taxon>Bacteria</taxon>
        <taxon>Thermotogati</taxon>
        <taxon>Synergistota</taxon>
        <taxon>Synergistia</taxon>
        <taxon>Synergistales</taxon>
        <taxon>Synergistaceae</taxon>
        <taxon>Aminomonas</taxon>
    </lineage>
</organism>
<name>E3CZ51_9BACT</name>
<keyword evidence="1" id="KW-1133">Transmembrane helix</keyword>
<dbReference type="SMART" id="SM00471">
    <property type="entry name" value="HDc"/>
    <property type="match status" value="1"/>
</dbReference>
<dbReference type="InterPro" id="IPR003607">
    <property type="entry name" value="HD/PDEase_dom"/>
</dbReference>
<dbReference type="HOGENOM" id="CLU_383881_0_0_0"/>
<evidence type="ECO:0000259" key="2">
    <source>
        <dbReference type="PROSITE" id="PS51832"/>
    </source>
</evidence>
<keyword evidence="4" id="KW-1185">Reference proteome</keyword>
<dbReference type="InterPro" id="IPR037522">
    <property type="entry name" value="HD_GYP_dom"/>
</dbReference>
<sequence>MIPKAWRGRRSGFSLLVLAAGLLGALLGASPPAPVRDLDRRAFDLRLSLLPEVPVPLEVVLVLAREETLARMGRWPWPRRYHAALLDRLGEARTVVLDILFPEGGDPEDDALLARAAARHGRVVAAIHLAPGQGKAPPRILPPYDALFRGVADVGVTNVEADEDGVFRYAVPLWPVAGGVAPSLSLAGVSLALGLKPEVEESPRGLILRLGKARLDLDGDRRVWVRFSRVPPRVFEYGDVLEGKVPPEAFRDRIVVVGVAAAGAGDVVTAPNGGGVRSLFGAQFNGETIRTLLGGGTPRWIPPWAAALLGALVASLGAVLALFARPLWAALGFGGLVVLLLGGEQALLASGLWAAPLAGPLTPGVLTFGTGLYLRFRVLHGEERTHRLSVFGILDLVRETRDPKEIPERLASVLAEIRAQDGIEVESPGLSFREVFERTRALGVEEALEGAGKEAVVLETPRDPWRFRMIVPLPEEEETRYLLLRWRRSLPLEQVRSVAALAVAADWFARALTEAKKQKETLYQTVAAMVEAIDAKDPVTAGHSRRVCDLSVELARHLGADERTLEEITFGGIIHDVGKLGIPDAVLGKQGKLTDEEFALIRSHPSVGERILAPVSLPEVAKQAMAEHHEKWNGRGYPRGLKGTEISLAGRIVAVADVYDALASDRPYKKGWPLAEVCDLLYKQSREDFDPDVVQAFWEMKAPEDWVPPDRRPPTENASS</sequence>
<feature type="transmembrane region" description="Helical" evidence="1">
    <location>
        <begin position="327"/>
        <end position="347"/>
    </location>
</feature>
<evidence type="ECO:0000256" key="1">
    <source>
        <dbReference type="SAM" id="Phobius"/>
    </source>
</evidence>
<dbReference type="PANTHER" id="PTHR43155:SF2">
    <property type="entry name" value="CYCLIC DI-GMP PHOSPHODIESTERASE PA4108"/>
    <property type="match status" value="1"/>
</dbReference>